<dbReference type="Gene3D" id="1.20.120.220">
    <property type="entry name" value="ATP synthase, F0 complex, subunit A"/>
    <property type="match status" value="1"/>
</dbReference>
<protein>
    <recommendedName>
        <fullName evidence="11">ATP synthase subunit a</fullName>
    </recommendedName>
</protein>
<dbReference type="PROSITE" id="PS00449">
    <property type="entry name" value="ATPASE_A"/>
    <property type="match status" value="1"/>
</dbReference>
<dbReference type="InterPro" id="IPR035908">
    <property type="entry name" value="F0_ATP_A_sf"/>
</dbReference>
<feature type="transmembrane region" description="Helical" evidence="12">
    <location>
        <begin position="66"/>
        <end position="88"/>
    </location>
</feature>
<evidence type="ECO:0000256" key="4">
    <source>
        <dbReference type="ARBA" id="ARBA00022547"/>
    </source>
</evidence>
<evidence type="ECO:0000256" key="12">
    <source>
        <dbReference type="SAM" id="Phobius"/>
    </source>
</evidence>
<dbReference type="NCBIfam" id="TIGR01131">
    <property type="entry name" value="ATP_synt_6_or_A"/>
    <property type="match status" value="1"/>
</dbReference>
<dbReference type="SUPFAM" id="SSF81336">
    <property type="entry name" value="F1F0 ATP synthase subunit A"/>
    <property type="match status" value="1"/>
</dbReference>
<keyword evidence="13" id="KW-0496">Mitochondrion</keyword>
<evidence type="ECO:0000256" key="8">
    <source>
        <dbReference type="ARBA" id="ARBA00023065"/>
    </source>
</evidence>
<geneLocation type="mitochondrion" evidence="13"/>
<comment type="similarity">
    <text evidence="2">Belongs to the ATPase A chain family.</text>
</comment>
<dbReference type="GO" id="GO:0045259">
    <property type="term" value="C:proton-transporting ATP synthase complex"/>
    <property type="evidence" value="ECO:0007669"/>
    <property type="project" value="UniProtKB-KW"/>
</dbReference>
<dbReference type="InterPro" id="IPR023011">
    <property type="entry name" value="ATP_synth_F0_asu_AS"/>
</dbReference>
<sequence>MMNLFSTFDPSTGILSMNWISMVMPMVMIPIKYWNNMNKISFLMKMIDNLMFNEIKSSMKIKGVPIIMISILIYITITNINGLMPYMFTSSSHLSFSLAMALPLWLSSMTYGWMKNPKSMLIHLIPTGTPTLLMPFMVMIESISNLIRPGSLAVRLSANMIAGHLIMALLGENTSYMMLLMILMMTLMMFEFAVSMIQAYVFMTLINLYSSEV</sequence>
<keyword evidence="10" id="KW-0066">ATP synthesis</keyword>
<evidence type="ECO:0000256" key="2">
    <source>
        <dbReference type="ARBA" id="ARBA00006810"/>
    </source>
</evidence>
<dbReference type="PANTHER" id="PTHR11410:SF0">
    <property type="entry name" value="ATP SYNTHASE SUBUNIT A"/>
    <property type="match status" value="1"/>
</dbReference>
<name>A0A898P9Z0_9HEMI</name>
<evidence type="ECO:0000256" key="6">
    <source>
        <dbReference type="ARBA" id="ARBA00022781"/>
    </source>
</evidence>
<dbReference type="InterPro" id="IPR045083">
    <property type="entry name" value="ATP_synth_F0_asu_bact/mt"/>
</dbReference>
<dbReference type="InterPro" id="IPR000568">
    <property type="entry name" value="ATP_synth_F0_asu"/>
</dbReference>
<evidence type="ECO:0000256" key="5">
    <source>
        <dbReference type="ARBA" id="ARBA00022692"/>
    </source>
</evidence>
<feature type="transmembrane region" description="Helical" evidence="12">
    <location>
        <begin position="94"/>
        <end position="114"/>
    </location>
</feature>
<dbReference type="GO" id="GO:0005743">
    <property type="term" value="C:mitochondrial inner membrane"/>
    <property type="evidence" value="ECO:0007669"/>
    <property type="project" value="UniProtKB-SubCell"/>
</dbReference>
<evidence type="ECO:0000256" key="1">
    <source>
        <dbReference type="ARBA" id="ARBA00004141"/>
    </source>
</evidence>
<feature type="transmembrane region" description="Helical" evidence="12">
    <location>
        <begin position="178"/>
        <end position="203"/>
    </location>
</feature>
<accession>A0A898P9Z0</accession>
<evidence type="ECO:0000256" key="11">
    <source>
        <dbReference type="RuleBase" id="RU004450"/>
    </source>
</evidence>
<keyword evidence="4" id="KW-0138">CF(0)</keyword>
<organism evidence="13">
    <name type="scientific">Olidiana ritcheriina</name>
    <dbReference type="NCBI Taxonomy" id="1306428"/>
    <lineage>
        <taxon>Eukaryota</taxon>
        <taxon>Metazoa</taxon>
        <taxon>Ecdysozoa</taxon>
        <taxon>Arthropoda</taxon>
        <taxon>Hexapoda</taxon>
        <taxon>Insecta</taxon>
        <taxon>Pterygota</taxon>
        <taxon>Neoptera</taxon>
        <taxon>Paraneoptera</taxon>
        <taxon>Hemiptera</taxon>
        <taxon>Auchenorrhyncha</taxon>
        <taxon>Membracoidea</taxon>
        <taxon>Cicadellidae</taxon>
        <taxon>Coelidiinae</taxon>
        <taxon>Olidiana</taxon>
    </lineage>
</organism>
<evidence type="ECO:0000313" key="13">
    <source>
        <dbReference type="EMBL" id="QSJ61347.1"/>
    </source>
</evidence>
<evidence type="ECO:0000256" key="9">
    <source>
        <dbReference type="ARBA" id="ARBA00023136"/>
    </source>
</evidence>
<keyword evidence="7 12" id="KW-1133">Transmembrane helix</keyword>
<reference evidence="13" key="1">
    <citation type="journal article" date="2021" name="PeerJ">
        <title>Mitogenomics of five Olidiana leafhoppers (Hemiptera: Cicadellidae: Coelidiinae) and their phylogenetic implications.</title>
        <authorList>
            <person name="Wang X."/>
        </authorList>
    </citation>
    <scope>NUCLEOTIDE SEQUENCE</scope>
</reference>
<evidence type="ECO:0000256" key="3">
    <source>
        <dbReference type="ARBA" id="ARBA00022448"/>
    </source>
</evidence>
<dbReference type="CDD" id="cd00310">
    <property type="entry name" value="ATP-synt_Fo_a_6"/>
    <property type="match status" value="1"/>
</dbReference>
<dbReference type="AlphaFoldDB" id="A0A898P9Z0"/>
<keyword evidence="6" id="KW-0375">Hydrogen ion transport</keyword>
<dbReference type="Pfam" id="PF00119">
    <property type="entry name" value="ATP-synt_A"/>
    <property type="match status" value="1"/>
</dbReference>
<proteinExistence type="inferred from homology"/>
<feature type="transmembrane region" description="Helical" evidence="12">
    <location>
        <begin position="121"/>
        <end position="140"/>
    </location>
</feature>
<evidence type="ECO:0000256" key="10">
    <source>
        <dbReference type="ARBA" id="ARBA00023310"/>
    </source>
</evidence>
<dbReference type="GO" id="GO:0046933">
    <property type="term" value="F:proton-transporting ATP synthase activity, rotational mechanism"/>
    <property type="evidence" value="ECO:0007669"/>
    <property type="project" value="TreeGrafter"/>
</dbReference>
<keyword evidence="5 12" id="KW-0812">Transmembrane</keyword>
<gene>
    <name evidence="13" type="primary">ATP6</name>
</gene>
<dbReference type="EMBL" id="MN780581">
    <property type="protein sequence ID" value="QSJ61347.1"/>
    <property type="molecule type" value="Genomic_DNA"/>
</dbReference>
<keyword evidence="8" id="KW-0406">Ion transport</keyword>
<keyword evidence="9 12" id="KW-0472">Membrane</keyword>
<feature type="transmembrane region" description="Helical" evidence="12">
    <location>
        <begin position="152"/>
        <end position="171"/>
    </location>
</feature>
<dbReference type="PRINTS" id="PR00123">
    <property type="entry name" value="ATPASEA"/>
</dbReference>
<comment type="subcellular location">
    <subcellularLocation>
        <location evidence="1">Membrane</location>
        <topology evidence="1">Multi-pass membrane protein</topology>
    </subcellularLocation>
    <subcellularLocation>
        <location evidence="11">Mitochondrion inner membrane</location>
        <topology evidence="11">Multi-pass membrane protein</topology>
    </subcellularLocation>
</comment>
<feature type="transmembrane region" description="Helical" evidence="12">
    <location>
        <begin position="12"/>
        <end position="34"/>
    </location>
</feature>
<dbReference type="PANTHER" id="PTHR11410">
    <property type="entry name" value="ATP SYNTHASE SUBUNIT A"/>
    <property type="match status" value="1"/>
</dbReference>
<keyword evidence="3" id="KW-0813">Transport</keyword>
<evidence type="ECO:0000256" key="7">
    <source>
        <dbReference type="ARBA" id="ARBA00022989"/>
    </source>
</evidence>